<dbReference type="OrthoDB" id="9792218at2"/>
<dbReference type="GO" id="GO:0008381">
    <property type="term" value="F:mechanosensitive monoatomic ion channel activity"/>
    <property type="evidence" value="ECO:0007669"/>
    <property type="project" value="UniProtKB-ARBA"/>
</dbReference>
<feature type="transmembrane region" description="Helical" evidence="7">
    <location>
        <begin position="134"/>
        <end position="156"/>
    </location>
</feature>
<evidence type="ECO:0000259" key="8">
    <source>
        <dbReference type="Pfam" id="PF00924"/>
    </source>
</evidence>
<evidence type="ECO:0000256" key="5">
    <source>
        <dbReference type="ARBA" id="ARBA00023136"/>
    </source>
</evidence>
<evidence type="ECO:0000313" key="10">
    <source>
        <dbReference type="Proteomes" id="UP000199150"/>
    </source>
</evidence>
<dbReference type="SUPFAM" id="SSF50182">
    <property type="entry name" value="Sm-like ribonucleoproteins"/>
    <property type="match status" value="1"/>
</dbReference>
<keyword evidence="5 7" id="KW-0472">Membrane</keyword>
<evidence type="ECO:0000256" key="7">
    <source>
        <dbReference type="SAM" id="Phobius"/>
    </source>
</evidence>
<dbReference type="InterPro" id="IPR023408">
    <property type="entry name" value="MscS_beta-dom_sf"/>
</dbReference>
<feature type="domain" description="Mechanosensitive ion channel MscS" evidence="8">
    <location>
        <begin position="184"/>
        <end position="250"/>
    </location>
</feature>
<dbReference type="RefSeq" id="WP_090648448.1">
    <property type="nucleotide sequence ID" value="NZ_CBCRYE010000002.1"/>
</dbReference>
<accession>A0A1G4SCU2</accession>
<evidence type="ECO:0000313" key="9">
    <source>
        <dbReference type="EMBL" id="SCW66179.1"/>
    </source>
</evidence>
<feature type="transmembrane region" description="Helical" evidence="7">
    <location>
        <begin position="12"/>
        <end position="32"/>
    </location>
</feature>
<dbReference type="EMBL" id="FMTS01000004">
    <property type="protein sequence ID" value="SCW66179.1"/>
    <property type="molecule type" value="Genomic_DNA"/>
</dbReference>
<dbReference type="PANTHER" id="PTHR30566:SF25">
    <property type="entry name" value="INNER MEMBRANE PROTEIN"/>
    <property type="match status" value="1"/>
</dbReference>
<evidence type="ECO:0000256" key="3">
    <source>
        <dbReference type="ARBA" id="ARBA00022692"/>
    </source>
</evidence>
<keyword evidence="3 7" id="KW-0812">Transmembrane</keyword>
<feature type="transmembrane region" description="Helical" evidence="7">
    <location>
        <begin position="162"/>
        <end position="181"/>
    </location>
</feature>
<dbReference type="GO" id="GO:0016020">
    <property type="term" value="C:membrane"/>
    <property type="evidence" value="ECO:0007669"/>
    <property type="project" value="UniProtKB-SubCell"/>
</dbReference>
<evidence type="ECO:0000256" key="6">
    <source>
        <dbReference type="SAM" id="MobiDB-lite"/>
    </source>
</evidence>
<dbReference type="InterPro" id="IPR011014">
    <property type="entry name" value="MscS_channel_TM-2"/>
</dbReference>
<evidence type="ECO:0000256" key="4">
    <source>
        <dbReference type="ARBA" id="ARBA00022989"/>
    </source>
</evidence>
<comment type="subcellular location">
    <subcellularLocation>
        <location evidence="1">Membrane</location>
        <topology evidence="1">Multi-pass membrane protein</topology>
    </subcellularLocation>
</comment>
<feature type="transmembrane region" description="Helical" evidence="7">
    <location>
        <begin position="52"/>
        <end position="76"/>
    </location>
</feature>
<dbReference type="InterPro" id="IPR006685">
    <property type="entry name" value="MscS_channel_2nd"/>
</dbReference>
<dbReference type="InterPro" id="IPR010920">
    <property type="entry name" value="LSM_dom_sf"/>
</dbReference>
<dbReference type="STRING" id="260084.SAMN02927928_2502"/>
<name>A0A1G4SCU2_9CAUL</name>
<dbReference type="Proteomes" id="UP000199150">
    <property type="component" value="Unassembled WGS sequence"/>
</dbReference>
<keyword evidence="4 7" id="KW-1133">Transmembrane helix</keyword>
<dbReference type="PANTHER" id="PTHR30566">
    <property type="entry name" value="YNAI-RELATED MECHANOSENSITIVE ION CHANNEL"/>
    <property type="match status" value="1"/>
</dbReference>
<organism evidence="9 10">
    <name type="scientific">Asticcacaulis taihuensis</name>
    <dbReference type="NCBI Taxonomy" id="260084"/>
    <lineage>
        <taxon>Bacteria</taxon>
        <taxon>Pseudomonadati</taxon>
        <taxon>Pseudomonadota</taxon>
        <taxon>Alphaproteobacteria</taxon>
        <taxon>Caulobacterales</taxon>
        <taxon>Caulobacteraceae</taxon>
        <taxon>Asticcacaulis</taxon>
    </lineage>
</organism>
<dbReference type="Gene3D" id="1.10.287.1260">
    <property type="match status" value="1"/>
</dbReference>
<dbReference type="SUPFAM" id="SSF82861">
    <property type="entry name" value="Mechanosensitive channel protein MscS (YggB), transmembrane region"/>
    <property type="match status" value="1"/>
</dbReference>
<protein>
    <submittedName>
        <fullName evidence="9">Small-conductance mechanosensitive channel</fullName>
    </submittedName>
</protein>
<dbReference type="Gene3D" id="2.30.30.60">
    <property type="match status" value="1"/>
</dbReference>
<evidence type="ECO:0000256" key="2">
    <source>
        <dbReference type="ARBA" id="ARBA00008017"/>
    </source>
</evidence>
<evidence type="ECO:0000256" key="1">
    <source>
        <dbReference type="ARBA" id="ARBA00004141"/>
    </source>
</evidence>
<dbReference type="Pfam" id="PF00924">
    <property type="entry name" value="MS_channel_2nd"/>
    <property type="match status" value="1"/>
</dbReference>
<dbReference type="AlphaFoldDB" id="A0A1G4SCU2"/>
<proteinExistence type="inferred from homology"/>
<comment type="similarity">
    <text evidence="2">Belongs to the MscS (TC 1.A.23) family.</text>
</comment>
<sequence length="367" mass="40900">MFDLPIYLPDGLRLMLIAVVAVIAGAVAGRLLMSLAKWLAKRNPQLSRHINLARLATPLYVVTPVLAVFIAVRAVASDVMLTPVVSGIVKVASVALLYWLAMRVIDIITVAVSRRYDITVADNLRARRIRTQIVVVKSIANFIVFLLALAAVFLMFDTLRGLGVSLLASAGVAGLAIGFAAQKTLGNLLAGIQIAFTQPIRLEDAVVVENEWGWVEEITLTYVIIRLWDLRRLVLPISYFIEKPFQNWTRTSASIIGTVELYADYTLPIDPLREKLVALLETTRLWDKQVQVVQVTDCDKDVIKIRILVSAANSPTAWDLRCFVREQMIRFIQDTYPQCLPKTRAALESPDDYRDQRSAGFTPQPVS</sequence>
<gene>
    <name evidence="9" type="ORF">SAMN02927928_2502</name>
</gene>
<reference evidence="10" key="1">
    <citation type="submission" date="2016-10" db="EMBL/GenBank/DDBJ databases">
        <authorList>
            <person name="Varghese N."/>
            <person name="Submissions S."/>
        </authorList>
    </citation>
    <scope>NUCLEOTIDE SEQUENCE [LARGE SCALE GENOMIC DNA]</scope>
    <source>
        <strain evidence="10">CGMCC 1.3431</strain>
    </source>
</reference>
<feature type="region of interest" description="Disordered" evidence="6">
    <location>
        <begin position="347"/>
        <end position="367"/>
    </location>
</feature>
<keyword evidence="10" id="KW-1185">Reference proteome</keyword>